<dbReference type="Proteomes" id="UP000094313">
    <property type="component" value="Chromosome"/>
</dbReference>
<dbReference type="KEGG" id="psty:BFS30_26110"/>
<dbReference type="EMBL" id="CP017141">
    <property type="protein sequence ID" value="AOM80334.1"/>
    <property type="molecule type" value="Genomic_DNA"/>
</dbReference>
<evidence type="ECO:0000313" key="2">
    <source>
        <dbReference type="Proteomes" id="UP000094313"/>
    </source>
</evidence>
<keyword evidence="2" id="KW-1185">Reference proteome</keyword>
<dbReference type="PANTHER" id="PTHR45947:SF3">
    <property type="entry name" value="SULFOQUINOVOSYL TRANSFERASE SQD2"/>
    <property type="match status" value="1"/>
</dbReference>
<protein>
    <submittedName>
        <fullName evidence="1">Glycosyl transferase family 1</fullName>
    </submittedName>
</protein>
<dbReference type="SUPFAM" id="SSF53756">
    <property type="entry name" value="UDP-Glycosyltransferase/glycogen phosphorylase"/>
    <property type="match status" value="1"/>
</dbReference>
<dbReference type="Pfam" id="PF13692">
    <property type="entry name" value="Glyco_trans_1_4"/>
    <property type="match status" value="1"/>
</dbReference>
<organism evidence="1 2">
    <name type="scientific">Pedobacter steynii</name>
    <dbReference type="NCBI Taxonomy" id="430522"/>
    <lineage>
        <taxon>Bacteria</taxon>
        <taxon>Pseudomonadati</taxon>
        <taxon>Bacteroidota</taxon>
        <taxon>Sphingobacteriia</taxon>
        <taxon>Sphingobacteriales</taxon>
        <taxon>Sphingobacteriaceae</taxon>
        <taxon>Pedobacter</taxon>
    </lineage>
</organism>
<dbReference type="OrthoDB" id="9816564at2"/>
<dbReference type="InterPro" id="IPR050194">
    <property type="entry name" value="Glycosyltransferase_grp1"/>
</dbReference>
<keyword evidence="1" id="KW-0808">Transferase</keyword>
<sequence>MQKLNIIIIGQQPWDTEIGSNCKDIALELSRYHQVLYVNSPLDRITSIRERKLESSQKRLKVIQGKETGLISIKENLWTYYPDCIVESINWLNSAFLFDFINKINNRRFHKSILKAVNSLNFKDFVLFNDNEIIKCFYLNSLLAPRLSVYYSRDYILATPYWKKHGVRLEPMMIAKYDLCLANSTYLSDYCQQYNRESYYVGQGCDLDNFSSEKALPKPLEYQESFGSVIGYVGALQSIRLDVELIEYIAMAQPDWTIMLVGPEDEKFKRSKLHSLKNVVFTGLKPQDELLKYISSFDVCINPQMVNELTIGNYPRKIDEYLAVGKPVVATETRAMEIFKPHVYLAKDKEGYVELIAQALRENSPELKQERKAFAATHTWENSVKSIFQYIVKALDR</sequence>
<dbReference type="AlphaFoldDB" id="A0A1D7QNU9"/>
<accession>A0A1D7QNU9</accession>
<dbReference type="RefSeq" id="WP_069381996.1">
    <property type="nucleotide sequence ID" value="NZ_CP017141.1"/>
</dbReference>
<gene>
    <name evidence="1" type="ORF">BFS30_26110</name>
</gene>
<name>A0A1D7QNU9_9SPHI</name>
<dbReference type="GO" id="GO:0016757">
    <property type="term" value="F:glycosyltransferase activity"/>
    <property type="evidence" value="ECO:0007669"/>
    <property type="project" value="TreeGrafter"/>
</dbReference>
<reference evidence="1 2" key="1">
    <citation type="submission" date="2016-08" db="EMBL/GenBank/DDBJ databases">
        <authorList>
            <person name="Seilhamer J.J."/>
        </authorList>
    </citation>
    <scope>NUCLEOTIDE SEQUENCE [LARGE SCALE GENOMIC DNA]</scope>
    <source>
        <strain evidence="1 2">DX4</strain>
    </source>
</reference>
<proteinExistence type="predicted"/>
<dbReference type="PANTHER" id="PTHR45947">
    <property type="entry name" value="SULFOQUINOVOSYL TRANSFERASE SQD2"/>
    <property type="match status" value="1"/>
</dbReference>
<evidence type="ECO:0000313" key="1">
    <source>
        <dbReference type="EMBL" id="AOM80334.1"/>
    </source>
</evidence>
<dbReference type="Gene3D" id="3.40.50.2000">
    <property type="entry name" value="Glycogen Phosphorylase B"/>
    <property type="match status" value="1"/>
</dbReference>